<feature type="coiled-coil region" evidence="1">
    <location>
        <begin position="191"/>
        <end position="225"/>
    </location>
</feature>
<accession>A0A8K0UVV2</accession>
<gene>
    <name evidence="3" type="ORF">BXZ70DRAFT_507203</name>
</gene>
<dbReference type="Gene3D" id="1.20.1170.10">
    <property type="match status" value="1"/>
</dbReference>
<name>A0A8K0UVV2_9AGAR</name>
<comment type="caution">
    <text evidence="3">The sequence shown here is derived from an EMBL/GenBank/DDBJ whole genome shotgun (WGS) entry which is preliminary data.</text>
</comment>
<feature type="transmembrane region" description="Helical" evidence="2">
    <location>
        <begin position="245"/>
        <end position="264"/>
    </location>
</feature>
<evidence type="ECO:0000256" key="2">
    <source>
        <dbReference type="SAM" id="Phobius"/>
    </source>
</evidence>
<keyword evidence="2" id="KW-0812">Transmembrane</keyword>
<organism evidence="3 4">
    <name type="scientific">Cristinia sonorae</name>
    <dbReference type="NCBI Taxonomy" id="1940300"/>
    <lineage>
        <taxon>Eukaryota</taxon>
        <taxon>Fungi</taxon>
        <taxon>Dikarya</taxon>
        <taxon>Basidiomycota</taxon>
        <taxon>Agaricomycotina</taxon>
        <taxon>Agaricomycetes</taxon>
        <taxon>Agaricomycetidae</taxon>
        <taxon>Agaricales</taxon>
        <taxon>Pleurotineae</taxon>
        <taxon>Stephanosporaceae</taxon>
        <taxon>Cristinia</taxon>
    </lineage>
</organism>
<dbReference type="EMBL" id="JAEVFJ010000004">
    <property type="protein sequence ID" value="KAH8105144.1"/>
    <property type="molecule type" value="Genomic_DNA"/>
</dbReference>
<keyword evidence="2" id="KW-0472">Membrane</keyword>
<evidence type="ECO:0000313" key="4">
    <source>
        <dbReference type="Proteomes" id="UP000813824"/>
    </source>
</evidence>
<proteinExistence type="predicted"/>
<keyword evidence="1" id="KW-0175">Coiled coil</keyword>
<evidence type="ECO:0000313" key="3">
    <source>
        <dbReference type="EMBL" id="KAH8105144.1"/>
    </source>
</evidence>
<sequence>MSIPPEYEQTHKELEDAIQHPVDLSNEQKTDALNTISDEVSKPGAQQDLIHEIDALAGAALEVDGSFDNIMALFRKIKTGGARPELIKDVDSLMSTWQKHHHTFTDLLWKSREVAGKARGAADDFSKDFITFLGDDDVSIAEKKEEIASYMKKLARDEESSQEMSQGFTDLEKDIQAFQVEWKRIIDKYNLDAISARIAELDGIIANLEATLNDLNNKIKALAISLGVLSAATGVTAALGFICPFFWIGTLFGVIGVGVTATLLKKAMSEREDVEGDIAKNKAERAMEEATLAAVKQLKAGLDASQNDFNVICSRLRAFAHVWATIRADVQAIEEKLDYASGTESKALFKARLNTAAKLYATLGKALYRYETVVNKQDVLSAKIAARK</sequence>
<dbReference type="Proteomes" id="UP000813824">
    <property type="component" value="Unassembled WGS sequence"/>
</dbReference>
<reference evidence="3" key="1">
    <citation type="journal article" date="2021" name="New Phytol.">
        <title>Evolutionary innovations through gain and loss of genes in the ectomycorrhizal Boletales.</title>
        <authorList>
            <person name="Wu G."/>
            <person name="Miyauchi S."/>
            <person name="Morin E."/>
            <person name="Kuo A."/>
            <person name="Drula E."/>
            <person name="Varga T."/>
            <person name="Kohler A."/>
            <person name="Feng B."/>
            <person name="Cao Y."/>
            <person name="Lipzen A."/>
            <person name="Daum C."/>
            <person name="Hundley H."/>
            <person name="Pangilinan J."/>
            <person name="Johnson J."/>
            <person name="Barry K."/>
            <person name="LaButti K."/>
            <person name="Ng V."/>
            <person name="Ahrendt S."/>
            <person name="Min B."/>
            <person name="Choi I.G."/>
            <person name="Park H."/>
            <person name="Plett J.M."/>
            <person name="Magnuson J."/>
            <person name="Spatafora J.W."/>
            <person name="Nagy L.G."/>
            <person name="Henrissat B."/>
            <person name="Grigoriev I.V."/>
            <person name="Yang Z.L."/>
            <person name="Xu J."/>
            <person name="Martin F.M."/>
        </authorList>
    </citation>
    <scope>NUCLEOTIDE SEQUENCE</scope>
    <source>
        <strain evidence="3">KKN 215</strain>
    </source>
</reference>
<protein>
    <submittedName>
        <fullName evidence="3">Uncharacterized protein</fullName>
    </submittedName>
</protein>
<keyword evidence="4" id="KW-1185">Reference proteome</keyword>
<dbReference type="SUPFAM" id="SSF58100">
    <property type="entry name" value="Bacterial hemolysins"/>
    <property type="match status" value="1"/>
</dbReference>
<evidence type="ECO:0000256" key="1">
    <source>
        <dbReference type="SAM" id="Coils"/>
    </source>
</evidence>
<dbReference type="OrthoDB" id="3198211at2759"/>
<dbReference type="AlphaFoldDB" id="A0A8K0UVV2"/>
<keyword evidence="2" id="KW-1133">Transmembrane helix</keyword>